<dbReference type="RefSeq" id="WP_082175313.1">
    <property type="nucleotide sequence ID" value="NZ_CP011509.1"/>
</dbReference>
<dbReference type="Pfam" id="PF00034">
    <property type="entry name" value="Cytochrom_C"/>
    <property type="match status" value="1"/>
</dbReference>
<gene>
    <name evidence="6" type="ORF">ATI61_118124</name>
</gene>
<feature type="domain" description="Cytochrome c" evidence="5">
    <location>
        <begin position="193"/>
        <end position="297"/>
    </location>
</feature>
<keyword evidence="7" id="KW-1185">Reference proteome</keyword>
<dbReference type="SUPFAM" id="SSF46626">
    <property type="entry name" value="Cytochrome c"/>
    <property type="match status" value="1"/>
</dbReference>
<evidence type="ECO:0000256" key="4">
    <source>
        <dbReference type="PROSITE-ProRule" id="PRU00433"/>
    </source>
</evidence>
<name>A0ABX9JN86_9BACT</name>
<organism evidence="6 7">
    <name type="scientific">Archangium gephyra</name>
    <dbReference type="NCBI Taxonomy" id="48"/>
    <lineage>
        <taxon>Bacteria</taxon>
        <taxon>Pseudomonadati</taxon>
        <taxon>Myxococcota</taxon>
        <taxon>Myxococcia</taxon>
        <taxon>Myxococcales</taxon>
        <taxon>Cystobacterineae</taxon>
        <taxon>Archangiaceae</taxon>
        <taxon>Archangium</taxon>
    </lineage>
</organism>
<sequence>MNAPSERSTRQHAGSGTRWVACGLALLATLAGGALALQARATQPRREAELSGLRLRLERAVWLHEPTDHGDTATLPSLPGAPAPGQRRLTVELTVFNPRSLPSDFTPGELLLTDAATGTEWRPTREGSAVFTVRPSELLSVTMGFDVPRTSSVLRLEWARGTERALLLSTRRPRNPNEGPPGWPRRVEELPQGNASAGSALFHGRLACASCHGNPAEPDGRRIGPALANFSRVGATRVAGMSAAQYAYESLLNPGAVIAPECSGQGPCAQTSTMPLYGESLSPQEMADLISYLVNLRTGE</sequence>
<dbReference type="InterPro" id="IPR009056">
    <property type="entry name" value="Cyt_c-like_dom"/>
</dbReference>
<evidence type="ECO:0000259" key="5">
    <source>
        <dbReference type="PROSITE" id="PS51007"/>
    </source>
</evidence>
<evidence type="ECO:0000256" key="2">
    <source>
        <dbReference type="ARBA" id="ARBA00022723"/>
    </source>
</evidence>
<evidence type="ECO:0000256" key="3">
    <source>
        <dbReference type="ARBA" id="ARBA00023004"/>
    </source>
</evidence>
<dbReference type="Gene3D" id="1.10.760.10">
    <property type="entry name" value="Cytochrome c-like domain"/>
    <property type="match status" value="1"/>
</dbReference>
<protein>
    <submittedName>
        <fullName evidence="6">Cytochrome c</fullName>
    </submittedName>
</protein>
<dbReference type="PROSITE" id="PS51007">
    <property type="entry name" value="CYTC"/>
    <property type="match status" value="1"/>
</dbReference>
<keyword evidence="3 4" id="KW-0408">Iron</keyword>
<comment type="caution">
    <text evidence="6">The sequence shown here is derived from an EMBL/GenBank/DDBJ whole genome shotgun (WGS) entry which is preliminary data.</text>
</comment>
<keyword evidence="2 4" id="KW-0479">Metal-binding</keyword>
<reference evidence="6 7" key="1">
    <citation type="submission" date="2018-08" db="EMBL/GenBank/DDBJ databases">
        <title>Genomic Encyclopedia of Archaeal and Bacterial Type Strains, Phase II (KMG-II): from individual species to whole genera.</title>
        <authorList>
            <person name="Goeker M."/>
        </authorList>
    </citation>
    <scope>NUCLEOTIDE SEQUENCE [LARGE SCALE GENOMIC DNA]</scope>
    <source>
        <strain evidence="6 7">DSM 2261</strain>
    </source>
</reference>
<proteinExistence type="predicted"/>
<dbReference type="Proteomes" id="UP000256345">
    <property type="component" value="Unassembled WGS sequence"/>
</dbReference>
<evidence type="ECO:0000313" key="6">
    <source>
        <dbReference type="EMBL" id="REG22919.1"/>
    </source>
</evidence>
<evidence type="ECO:0000313" key="7">
    <source>
        <dbReference type="Proteomes" id="UP000256345"/>
    </source>
</evidence>
<dbReference type="InterPro" id="IPR036909">
    <property type="entry name" value="Cyt_c-like_dom_sf"/>
</dbReference>
<keyword evidence="1 4" id="KW-0349">Heme</keyword>
<dbReference type="EMBL" id="QUMU01000018">
    <property type="protein sequence ID" value="REG22919.1"/>
    <property type="molecule type" value="Genomic_DNA"/>
</dbReference>
<accession>A0ABX9JN86</accession>
<evidence type="ECO:0000256" key="1">
    <source>
        <dbReference type="ARBA" id="ARBA00022617"/>
    </source>
</evidence>